<feature type="transmembrane region" description="Helical" evidence="1">
    <location>
        <begin position="12"/>
        <end position="37"/>
    </location>
</feature>
<evidence type="ECO:0000256" key="1">
    <source>
        <dbReference type="SAM" id="Phobius"/>
    </source>
</evidence>
<evidence type="ECO:0000313" key="2">
    <source>
        <dbReference type="EMBL" id="PCI76866.1"/>
    </source>
</evidence>
<feature type="transmembrane region" description="Helical" evidence="1">
    <location>
        <begin position="125"/>
        <end position="145"/>
    </location>
</feature>
<protein>
    <submittedName>
        <fullName evidence="2">General glycosylation pathway protein</fullName>
    </submittedName>
</protein>
<sequence length="164" mass="18236">MNTRMSKFIIMLSNFGYIAACLILYLIALCILVSAVWGIICDMTSGSYSVYNLLDEVALIVFAMAVVDISKYLMIEEVLKKNPERSNLNDSKESLTKFTIIIASALSLEGLVITIEVAKQDVTKILYPIGLLFAAIFYIVGIGIYQKLSNSDEDSRIDNKRSNT</sequence>
<comment type="caution">
    <text evidence="2">The sequence shown here is derived from an EMBL/GenBank/DDBJ whole genome shotgun (WGS) entry which is preliminary data.</text>
</comment>
<dbReference type="Proteomes" id="UP000218775">
    <property type="component" value="Unassembled WGS sequence"/>
</dbReference>
<organism evidence="2 3">
    <name type="scientific">Aerophobetes bacterium</name>
    <dbReference type="NCBI Taxonomy" id="2030807"/>
    <lineage>
        <taxon>Bacteria</taxon>
        <taxon>Candidatus Aerophobota</taxon>
    </lineage>
</organism>
<dbReference type="EMBL" id="NVUK01000023">
    <property type="protein sequence ID" value="PCI76866.1"/>
    <property type="molecule type" value="Genomic_DNA"/>
</dbReference>
<dbReference type="AlphaFoldDB" id="A0A2A4X2X5"/>
<keyword evidence="1" id="KW-0812">Transmembrane</keyword>
<keyword evidence="1" id="KW-0472">Membrane</keyword>
<accession>A0A2A4X2X5</accession>
<proteinExistence type="predicted"/>
<evidence type="ECO:0000313" key="3">
    <source>
        <dbReference type="Proteomes" id="UP000218775"/>
    </source>
</evidence>
<feature type="transmembrane region" description="Helical" evidence="1">
    <location>
        <begin position="95"/>
        <end position="113"/>
    </location>
</feature>
<reference evidence="3" key="1">
    <citation type="submission" date="2017-08" db="EMBL/GenBank/DDBJ databases">
        <title>A dynamic microbial community with high functional redundancy inhabits the cold, oxic subseafloor aquifer.</title>
        <authorList>
            <person name="Tully B.J."/>
            <person name="Wheat C.G."/>
            <person name="Glazer B.T."/>
            <person name="Huber J.A."/>
        </authorList>
    </citation>
    <scope>NUCLEOTIDE SEQUENCE [LARGE SCALE GENOMIC DNA]</scope>
</reference>
<feature type="transmembrane region" description="Helical" evidence="1">
    <location>
        <begin position="57"/>
        <end position="74"/>
    </location>
</feature>
<keyword evidence="1" id="KW-1133">Transmembrane helix</keyword>
<gene>
    <name evidence="2" type="ORF">COB21_03800</name>
</gene>
<name>A0A2A4X2X5_UNCAE</name>